<feature type="compositionally biased region" description="Acidic residues" evidence="1">
    <location>
        <begin position="755"/>
        <end position="774"/>
    </location>
</feature>
<dbReference type="Pfam" id="PF07713">
    <property type="entry name" value="DUF1604"/>
    <property type="match status" value="1"/>
</dbReference>
<feature type="compositionally biased region" description="Basic and acidic residues" evidence="1">
    <location>
        <begin position="878"/>
        <end position="905"/>
    </location>
</feature>
<feature type="region of interest" description="Disordered" evidence="1">
    <location>
        <begin position="595"/>
        <end position="641"/>
    </location>
</feature>
<sequence length="954" mass="105339">MTSRLKRKLGDLGVDTASTKANETFCLSSRLALLFHRWRNPKIPVNLYHYGNKRLVLFTLMYFAAKLIKPSRSEMRKGDDGYMARSREGSLRDISIQWARKKVIFIEIIPTNACSTPFATGWTPSTFVSSRNDRAKKKAARPEDFMDEEDLRELQESRKLVDTTEEMDLTGGTEAELRRKGMDETENENDAITTALQAAILPPARDSAGARILRKMGWKLGQGIGPRVTLRQRRLQDLQATTGRMLTGDDVTLPAEDDEEADKHTYAPRDTPVLVVDRKDNFHGLGYRPGMSLNESLGKGSGTSSSGPNISAGFGLGALNDADEDDLDVYDSGGMQRNKMAYDIESDSEDKILISSRKTKTRPKGPSSITATATETFRDGTVVLSGFVLYDKPVAEDRWFPLPDIPNGWRPDPKRVWSQNGSNKENIEKETGPVPHHKWKSGMSADERGTLLGETPLPSAPKSVFDYMSQKDRERLKNIAANLASGASSGPGTTTPTPTTIRIPHTEPHIASAALRGFQPFTTEPAKQARYTTYLQSQADPGSQLTLQQLPNQRPEEFNKELEEYAKSAQIFKPMSGAMAGRFTSAVVVEHGPKIHEGLHQPSVEEQKAQAEEEERQRQEDKLSPKEHAAKLGMYGPMTREVKPWQPARLLCKRFGVKDPNPDMSSGDDTTATENMSGTEPQDLDTPSASNATGLSQQQIEAATASMWDTSARAGGSSGKRDLANVGLGEDDSQGKDTLTYERPSVDVFKAIFASDDEDSDQEGGDQEVEDAVPEPEPLSTISGPGNESSKISRPSDTANVHDPVDINTFKPTFVPREARGTKGDDNKQSEEKKRKKKEKEKRKAIVSFAMDDVGGDGDGGGDSLEIRPKKKKKKDKGGKDKDKDRDRDKEGEGHRHREKKKPEIEQPPGEDDDDMWVEKATPAGVQAQDLDVNMLPPPDSGPSRVRKRAIDFM</sequence>
<reference evidence="3 4" key="1">
    <citation type="submission" date="2024-01" db="EMBL/GenBank/DDBJ databases">
        <title>A draft genome for a cacao thread blight-causing isolate of Paramarasmius palmivorus.</title>
        <authorList>
            <person name="Baruah I.K."/>
            <person name="Bukari Y."/>
            <person name="Amoako-Attah I."/>
            <person name="Meinhardt L.W."/>
            <person name="Bailey B.A."/>
            <person name="Cohen S.P."/>
        </authorList>
    </citation>
    <scope>NUCLEOTIDE SEQUENCE [LARGE SCALE GENOMIC DNA]</scope>
    <source>
        <strain evidence="3 4">GH-12</strain>
    </source>
</reference>
<feature type="domain" description="G-patch" evidence="2">
    <location>
        <begin position="205"/>
        <end position="225"/>
    </location>
</feature>
<feature type="compositionally biased region" description="Basic and acidic residues" evidence="1">
    <location>
        <begin position="817"/>
        <end position="833"/>
    </location>
</feature>
<dbReference type="InterPro" id="IPR000467">
    <property type="entry name" value="G_patch_dom"/>
</dbReference>
<dbReference type="PANTHER" id="PTHR13384:SF19">
    <property type="entry name" value="G PATCH DOMAIN-CONTAINING PROTEIN 1"/>
    <property type="match status" value="1"/>
</dbReference>
<evidence type="ECO:0000256" key="1">
    <source>
        <dbReference type="SAM" id="MobiDB-lite"/>
    </source>
</evidence>
<dbReference type="PROSITE" id="PS50174">
    <property type="entry name" value="G_PATCH"/>
    <property type="match status" value="1"/>
</dbReference>
<feature type="compositionally biased region" description="Basic and acidic residues" evidence="1">
    <location>
        <begin position="595"/>
        <end position="630"/>
    </location>
</feature>
<dbReference type="AlphaFoldDB" id="A0AAW0DZD9"/>
<evidence type="ECO:0000259" key="2">
    <source>
        <dbReference type="PROSITE" id="PS50174"/>
    </source>
</evidence>
<protein>
    <recommendedName>
        <fullName evidence="2">G-patch domain-containing protein</fullName>
    </recommendedName>
</protein>
<comment type="caution">
    <text evidence="3">The sequence shown here is derived from an EMBL/GenBank/DDBJ whole genome shotgun (WGS) entry which is preliminary data.</text>
</comment>
<dbReference type="GO" id="GO:0003723">
    <property type="term" value="F:RNA binding"/>
    <property type="evidence" value="ECO:0007669"/>
    <property type="project" value="TreeGrafter"/>
</dbReference>
<organism evidence="3 4">
    <name type="scientific">Paramarasmius palmivorus</name>
    <dbReference type="NCBI Taxonomy" id="297713"/>
    <lineage>
        <taxon>Eukaryota</taxon>
        <taxon>Fungi</taxon>
        <taxon>Dikarya</taxon>
        <taxon>Basidiomycota</taxon>
        <taxon>Agaricomycotina</taxon>
        <taxon>Agaricomycetes</taxon>
        <taxon>Agaricomycetidae</taxon>
        <taxon>Agaricales</taxon>
        <taxon>Marasmiineae</taxon>
        <taxon>Marasmiaceae</taxon>
        <taxon>Paramarasmius</taxon>
    </lineage>
</organism>
<keyword evidence="4" id="KW-1185">Reference proteome</keyword>
<dbReference type="Proteomes" id="UP001383192">
    <property type="component" value="Unassembled WGS sequence"/>
</dbReference>
<dbReference type="EMBL" id="JAYKXP010000007">
    <property type="protein sequence ID" value="KAK7056523.1"/>
    <property type="molecule type" value="Genomic_DNA"/>
</dbReference>
<dbReference type="Pfam" id="PF26093">
    <property type="entry name" value="HTH_TGH"/>
    <property type="match status" value="1"/>
</dbReference>
<gene>
    <name evidence="3" type="ORF">VNI00_003079</name>
</gene>
<dbReference type="Pfam" id="PF01585">
    <property type="entry name" value="G-patch"/>
    <property type="match status" value="1"/>
</dbReference>
<proteinExistence type="predicted"/>
<evidence type="ECO:0000313" key="3">
    <source>
        <dbReference type="EMBL" id="KAK7056523.1"/>
    </source>
</evidence>
<feature type="compositionally biased region" description="Basic residues" evidence="1">
    <location>
        <begin position="834"/>
        <end position="845"/>
    </location>
</feature>
<name>A0AAW0DZD9_9AGAR</name>
<feature type="region of interest" description="Disordered" evidence="1">
    <location>
        <begin position="411"/>
        <end position="441"/>
    </location>
</feature>
<accession>A0AAW0DZD9</accession>
<dbReference type="InterPro" id="IPR011666">
    <property type="entry name" value="DUF1604"/>
</dbReference>
<evidence type="ECO:0000313" key="4">
    <source>
        <dbReference type="Proteomes" id="UP001383192"/>
    </source>
</evidence>
<dbReference type="GO" id="GO:0005634">
    <property type="term" value="C:nucleus"/>
    <property type="evidence" value="ECO:0007669"/>
    <property type="project" value="TreeGrafter"/>
</dbReference>
<dbReference type="GO" id="GO:0006397">
    <property type="term" value="P:mRNA processing"/>
    <property type="evidence" value="ECO:0007669"/>
    <property type="project" value="InterPro"/>
</dbReference>
<dbReference type="PANTHER" id="PTHR13384">
    <property type="entry name" value="G PATCH DOMAIN-CONTAINING PROTEIN 1"/>
    <property type="match status" value="1"/>
</dbReference>
<feature type="region of interest" description="Disordered" evidence="1">
    <location>
        <begin position="654"/>
        <end position="954"/>
    </location>
</feature>
<feature type="compositionally biased region" description="Polar residues" evidence="1">
    <location>
        <begin position="780"/>
        <end position="799"/>
    </location>
</feature>
<feature type="compositionally biased region" description="Polar residues" evidence="1">
    <location>
        <begin position="663"/>
        <end position="701"/>
    </location>
</feature>